<name>A0A4R1RVY1_HYDET</name>
<evidence type="ECO:0000313" key="1">
    <source>
        <dbReference type="EMBL" id="TCL70825.1"/>
    </source>
</evidence>
<accession>A0A4R1RVY1</accession>
<dbReference type="Proteomes" id="UP000295008">
    <property type="component" value="Unassembled WGS sequence"/>
</dbReference>
<reference evidence="1 2" key="1">
    <citation type="submission" date="2019-03" db="EMBL/GenBank/DDBJ databases">
        <title>Genomic Encyclopedia of Type Strains, Phase IV (KMG-IV): sequencing the most valuable type-strain genomes for metagenomic binning, comparative biology and taxonomic classification.</title>
        <authorList>
            <person name="Goeker M."/>
        </authorList>
    </citation>
    <scope>NUCLEOTIDE SEQUENCE [LARGE SCALE GENOMIC DNA]</scope>
    <source>
        <strain evidence="1 2">LX-B</strain>
    </source>
</reference>
<organism evidence="1 2">
    <name type="scientific">Hydrogenispora ethanolica</name>
    <dbReference type="NCBI Taxonomy" id="1082276"/>
    <lineage>
        <taxon>Bacteria</taxon>
        <taxon>Bacillati</taxon>
        <taxon>Bacillota</taxon>
        <taxon>Hydrogenispora</taxon>
    </lineage>
</organism>
<keyword evidence="2" id="KW-1185">Reference proteome</keyword>
<dbReference type="EMBL" id="SLUN01000009">
    <property type="protein sequence ID" value="TCL70825.1"/>
    <property type="molecule type" value="Genomic_DNA"/>
</dbReference>
<protein>
    <submittedName>
        <fullName evidence="1">Uncharacterized protein</fullName>
    </submittedName>
</protein>
<comment type="caution">
    <text evidence="1">The sequence shown here is derived from an EMBL/GenBank/DDBJ whole genome shotgun (WGS) entry which is preliminary data.</text>
</comment>
<dbReference type="AlphaFoldDB" id="A0A4R1RVY1"/>
<sequence>MIAPLRSMRAPLLCKLTQWPCILTLLLCMVARLPSMLAQLLCKLTR</sequence>
<proteinExistence type="predicted"/>
<evidence type="ECO:0000313" key="2">
    <source>
        <dbReference type="Proteomes" id="UP000295008"/>
    </source>
</evidence>
<gene>
    <name evidence="1" type="ORF">EDC14_1009143</name>
</gene>